<dbReference type="EMBL" id="CH474054">
    <property type="protein sequence ID" value="EDL96772.1"/>
    <property type="molecule type" value="Genomic_DNA"/>
</dbReference>
<sequence length="63" mass="6599">MAALQSRAVLEEAALPSDFHITLTTTSTAGTTRGGNQGGAHRTESLQPVTWAEPTATGWLAFD</sequence>
<dbReference type="Proteomes" id="UP000234681">
    <property type="component" value="Chromosome 19"/>
</dbReference>
<gene>
    <name evidence="2" type="ORF">rCG_50869</name>
</gene>
<feature type="region of interest" description="Disordered" evidence="1">
    <location>
        <begin position="25"/>
        <end position="46"/>
    </location>
</feature>
<evidence type="ECO:0000256" key="1">
    <source>
        <dbReference type="SAM" id="MobiDB-lite"/>
    </source>
</evidence>
<dbReference type="AlphaFoldDB" id="A6KJ50"/>
<organism evidence="2 3">
    <name type="scientific">Rattus norvegicus</name>
    <name type="common">Rat</name>
    <dbReference type="NCBI Taxonomy" id="10116"/>
    <lineage>
        <taxon>Eukaryota</taxon>
        <taxon>Metazoa</taxon>
        <taxon>Chordata</taxon>
        <taxon>Craniata</taxon>
        <taxon>Vertebrata</taxon>
        <taxon>Euteleostomi</taxon>
        <taxon>Mammalia</taxon>
        <taxon>Eutheria</taxon>
        <taxon>Euarchontoglires</taxon>
        <taxon>Glires</taxon>
        <taxon>Rodentia</taxon>
        <taxon>Myomorpha</taxon>
        <taxon>Muroidea</taxon>
        <taxon>Muridae</taxon>
        <taxon>Murinae</taxon>
        <taxon>Rattus</taxon>
    </lineage>
</organism>
<accession>A6KJ50</accession>
<evidence type="ECO:0000313" key="2">
    <source>
        <dbReference type="EMBL" id="EDL96772.1"/>
    </source>
</evidence>
<protein>
    <submittedName>
        <fullName evidence="2">RCG50869</fullName>
    </submittedName>
</protein>
<proteinExistence type="predicted"/>
<name>A6KJ50_RAT</name>
<evidence type="ECO:0000313" key="3">
    <source>
        <dbReference type="Proteomes" id="UP000234681"/>
    </source>
</evidence>
<reference evidence="3" key="1">
    <citation type="submission" date="2005-09" db="EMBL/GenBank/DDBJ databases">
        <authorList>
            <person name="Mural R.J."/>
            <person name="Li P.W."/>
            <person name="Adams M.D."/>
            <person name="Amanatides P.G."/>
            <person name="Baden-Tillson H."/>
            <person name="Barnstead M."/>
            <person name="Chin S.H."/>
            <person name="Dew I."/>
            <person name="Evans C.A."/>
            <person name="Ferriera S."/>
            <person name="Flanigan M."/>
            <person name="Fosler C."/>
            <person name="Glodek A."/>
            <person name="Gu Z."/>
            <person name="Holt R.A."/>
            <person name="Jennings D."/>
            <person name="Kraft C.L."/>
            <person name="Lu F."/>
            <person name="Nguyen T."/>
            <person name="Nusskern D.R."/>
            <person name="Pfannkoch C.M."/>
            <person name="Sitter C."/>
            <person name="Sutton G.G."/>
            <person name="Venter J.C."/>
            <person name="Wang Z."/>
            <person name="Woodage T."/>
            <person name="Zheng X.H."/>
            <person name="Zhong F."/>
        </authorList>
    </citation>
    <scope>NUCLEOTIDE SEQUENCE [LARGE SCALE GENOMIC DNA]</scope>
    <source>
        <strain>BN</strain>
        <strain evidence="3">Sprague-Dawley</strain>
    </source>
</reference>